<dbReference type="Gene3D" id="3.90.320.10">
    <property type="match status" value="1"/>
</dbReference>
<dbReference type="InterPro" id="IPR019080">
    <property type="entry name" value="YqaJ_viral_recombinase"/>
</dbReference>
<keyword evidence="1" id="KW-0863">Zinc-finger</keyword>
<dbReference type="EMBL" id="JBHFQA010000005">
    <property type="protein sequence ID" value="KAL2099367.1"/>
    <property type="molecule type" value="Genomic_DNA"/>
</dbReference>
<feature type="compositionally biased region" description="Low complexity" evidence="2">
    <location>
        <begin position="488"/>
        <end position="500"/>
    </location>
</feature>
<protein>
    <recommendedName>
        <fullName evidence="3">SWIM-type domain-containing protein</fullName>
    </recommendedName>
</protein>
<feature type="domain" description="SWIM-type" evidence="3">
    <location>
        <begin position="68"/>
        <end position="104"/>
    </location>
</feature>
<dbReference type="CDD" id="cd22343">
    <property type="entry name" value="PDDEXK_lambda_exonuclease-like"/>
    <property type="match status" value="1"/>
</dbReference>
<proteinExistence type="predicted"/>
<dbReference type="InterPro" id="IPR011335">
    <property type="entry name" value="Restrct_endonuc-II-like"/>
</dbReference>
<dbReference type="PANTHER" id="PTHR47526:SF4">
    <property type="entry name" value="SWIM-TYPE DOMAIN-CONTAINING PROTEIN"/>
    <property type="match status" value="1"/>
</dbReference>
<dbReference type="PROSITE" id="PS50966">
    <property type="entry name" value="ZF_SWIM"/>
    <property type="match status" value="1"/>
</dbReference>
<dbReference type="PANTHER" id="PTHR47526">
    <property type="entry name" value="ATP-DEPENDENT DNA HELICASE"/>
    <property type="match status" value="1"/>
</dbReference>
<dbReference type="Pfam" id="PF09588">
    <property type="entry name" value="YqaJ"/>
    <property type="match status" value="1"/>
</dbReference>
<evidence type="ECO:0000259" key="3">
    <source>
        <dbReference type="PROSITE" id="PS50966"/>
    </source>
</evidence>
<organism evidence="4 5">
    <name type="scientific">Coilia grayii</name>
    <name type="common">Gray's grenadier anchovy</name>
    <dbReference type="NCBI Taxonomy" id="363190"/>
    <lineage>
        <taxon>Eukaryota</taxon>
        <taxon>Metazoa</taxon>
        <taxon>Chordata</taxon>
        <taxon>Craniata</taxon>
        <taxon>Vertebrata</taxon>
        <taxon>Euteleostomi</taxon>
        <taxon>Actinopterygii</taxon>
        <taxon>Neopterygii</taxon>
        <taxon>Teleostei</taxon>
        <taxon>Clupei</taxon>
        <taxon>Clupeiformes</taxon>
        <taxon>Clupeoidei</taxon>
        <taxon>Engraulidae</taxon>
        <taxon>Coilinae</taxon>
        <taxon>Coilia</taxon>
    </lineage>
</organism>
<evidence type="ECO:0000313" key="4">
    <source>
        <dbReference type="EMBL" id="KAL2099367.1"/>
    </source>
</evidence>
<dbReference type="GO" id="GO:0008270">
    <property type="term" value="F:zinc ion binding"/>
    <property type="evidence" value="ECO:0007669"/>
    <property type="project" value="UniProtKB-KW"/>
</dbReference>
<dbReference type="InterPro" id="IPR011604">
    <property type="entry name" value="PDDEXK-like_dom_sf"/>
</dbReference>
<evidence type="ECO:0000313" key="5">
    <source>
        <dbReference type="Proteomes" id="UP001591681"/>
    </source>
</evidence>
<keyword evidence="5" id="KW-1185">Reference proteome</keyword>
<sequence>MERKQKLPLYVVDGKQQFKCYKSLESHEQFCCGWVQDLQIYTPGGCENTVVLAKVMHSQRLSQPPLTPWVILAPSGEVMSAHCTCMAGVAESCTHVGALLFKVEASVRLKEQATVTDEPAYWMLPGNVNKVHPEVGHKIDFTSAAAKRRSLNSAIDGESHSRPTFRMRATKATTLTPTPTPEDMDKLYSDIHRTGTRAVVLSVTPRYCNEYRDPTLPIRDVKSLANLHGRTLDTSDFSALRQHCQTLEGIANITHIQAAQIEQRTKGQLTSSLWFAARAGRITASSMHSVYATDIHSPALSTVKRVCYPQHGPVTPATTWGVKQEERARQEYISKTNPKHHNQEVQTCGFFVNPAFPQVGASPDAIVACTCCGKGCIEIKCPAKYKDSTILDACSSNDSSFPLYQANGRMHLKKSHPYYSQVQTQMFVTERMYCDGVWTQKDCAILRIFKDRAFWEPRLQKAQEFFVEVCLPELMAKHFTKPPTSQTSASCSGACGHSSR</sequence>
<dbReference type="GO" id="GO:0006281">
    <property type="term" value="P:DNA repair"/>
    <property type="evidence" value="ECO:0007669"/>
    <property type="project" value="UniProtKB-ARBA"/>
</dbReference>
<evidence type="ECO:0000256" key="1">
    <source>
        <dbReference type="PROSITE-ProRule" id="PRU00325"/>
    </source>
</evidence>
<feature type="region of interest" description="Disordered" evidence="2">
    <location>
        <begin position="480"/>
        <end position="500"/>
    </location>
</feature>
<comment type="caution">
    <text evidence="4">The sequence shown here is derived from an EMBL/GenBank/DDBJ whole genome shotgun (WGS) entry which is preliminary data.</text>
</comment>
<accession>A0ABD1KJN0</accession>
<keyword evidence="1" id="KW-0479">Metal-binding</keyword>
<name>A0ABD1KJN0_9TELE</name>
<evidence type="ECO:0000256" key="2">
    <source>
        <dbReference type="SAM" id="MobiDB-lite"/>
    </source>
</evidence>
<keyword evidence="1" id="KW-0862">Zinc</keyword>
<dbReference type="Proteomes" id="UP001591681">
    <property type="component" value="Unassembled WGS sequence"/>
</dbReference>
<dbReference type="AlphaFoldDB" id="A0ABD1KJN0"/>
<reference evidence="4 5" key="1">
    <citation type="submission" date="2024-09" db="EMBL/GenBank/DDBJ databases">
        <title>A chromosome-level genome assembly of Gray's grenadier anchovy, Coilia grayii.</title>
        <authorList>
            <person name="Fu Z."/>
        </authorList>
    </citation>
    <scope>NUCLEOTIDE SEQUENCE [LARGE SCALE GENOMIC DNA]</scope>
    <source>
        <strain evidence="4">G4</strain>
        <tissue evidence="4">Muscle</tissue>
    </source>
</reference>
<dbReference type="SUPFAM" id="SSF52980">
    <property type="entry name" value="Restriction endonuclease-like"/>
    <property type="match status" value="1"/>
</dbReference>
<gene>
    <name evidence="4" type="ORF">ACEWY4_005847</name>
</gene>
<dbReference type="InterPro" id="IPR007527">
    <property type="entry name" value="Znf_SWIM"/>
</dbReference>